<dbReference type="EMBL" id="CH476616">
    <property type="protein sequence ID" value="EEP78811.1"/>
    <property type="molecule type" value="Genomic_DNA"/>
</dbReference>
<feature type="region of interest" description="Disordered" evidence="1">
    <location>
        <begin position="170"/>
        <end position="194"/>
    </location>
</feature>
<dbReference type="AlphaFoldDB" id="C4JLE9"/>
<dbReference type="HOGENOM" id="CLU_1403382_0_0_1"/>
<dbReference type="GeneID" id="8443790"/>
<dbReference type="VEuPathDB" id="FungiDB:UREG_03657"/>
<gene>
    <name evidence="2" type="ORF">UREG_03657</name>
</gene>
<dbReference type="RefSeq" id="XP_002544140.1">
    <property type="nucleotide sequence ID" value="XM_002544094.1"/>
</dbReference>
<feature type="compositionally biased region" description="Polar residues" evidence="1">
    <location>
        <begin position="175"/>
        <end position="194"/>
    </location>
</feature>
<sequence>MSWNIQSRYELLELVDLNLTPSWARLRPSRILICSFTKYGNPRIQSMQWVDASLKLVTQLPRLAQEGFCSPTDRTCQVLRKRRLRLEFPHEHKKYAVVEPFSRDIMHVCLLEHLNKFASCKSSVRGEETPAQHWHPLSRKLTDIQVTMNTHTPQASITGNRRRPRVLRQRVGQQSPKYNSQNSTNWAISPTPQL</sequence>
<name>C4JLE9_UNCRE</name>
<protein>
    <submittedName>
        <fullName evidence="2">Uncharacterized protein</fullName>
    </submittedName>
</protein>
<evidence type="ECO:0000313" key="2">
    <source>
        <dbReference type="EMBL" id="EEP78811.1"/>
    </source>
</evidence>
<reference evidence="3" key="1">
    <citation type="journal article" date="2009" name="Genome Res.">
        <title>Comparative genomic analyses of the human fungal pathogens Coccidioides and their relatives.</title>
        <authorList>
            <person name="Sharpton T.J."/>
            <person name="Stajich J.E."/>
            <person name="Rounsley S.D."/>
            <person name="Gardner M.J."/>
            <person name="Wortman J.R."/>
            <person name="Jordar V.S."/>
            <person name="Maiti R."/>
            <person name="Kodira C.D."/>
            <person name="Neafsey D.E."/>
            <person name="Zeng Q."/>
            <person name="Hung C.-Y."/>
            <person name="McMahan C."/>
            <person name="Muszewska A."/>
            <person name="Grynberg M."/>
            <person name="Mandel M.A."/>
            <person name="Kellner E.M."/>
            <person name="Barker B.M."/>
            <person name="Galgiani J.N."/>
            <person name="Orbach M.J."/>
            <person name="Kirkland T.N."/>
            <person name="Cole G.T."/>
            <person name="Henn M.R."/>
            <person name="Birren B.W."/>
            <person name="Taylor J.W."/>
        </authorList>
    </citation>
    <scope>NUCLEOTIDE SEQUENCE [LARGE SCALE GENOMIC DNA]</scope>
    <source>
        <strain evidence="3">UAMH 1704</strain>
    </source>
</reference>
<keyword evidence="3" id="KW-1185">Reference proteome</keyword>
<evidence type="ECO:0000256" key="1">
    <source>
        <dbReference type="SAM" id="MobiDB-lite"/>
    </source>
</evidence>
<evidence type="ECO:0000313" key="3">
    <source>
        <dbReference type="Proteomes" id="UP000002058"/>
    </source>
</evidence>
<organism evidence="2 3">
    <name type="scientific">Uncinocarpus reesii (strain UAMH 1704)</name>
    <dbReference type="NCBI Taxonomy" id="336963"/>
    <lineage>
        <taxon>Eukaryota</taxon>
        <taxon>Fungi</taxon>
        <taxon>Dikarya</taxon>
        <taxon>Ascomycota</taxon>
        <taxon>Pezizomycotina</taxon>
        <taxon>Eurotiomycetes</taxon>
        <taxon>Eurotiomycetidae</taxon>
        <taxon>Onygenales</taxon>
        <taxon>Onygenaceae</taxon>
        <taxon>Uncinocarpus</taxon>
    </lineage>
</organism>
<accession>C4JLE9</accession>
<proteinExistence type="predicted"/>
<dbReference type="KEGG" id="ure:UREG_03657"/>
<dbReference type="Proteomes" id="UP000002058">
    <property type="component" value="Unassembled WGS sequence"/>
</dbReference>
<dbReference type="InParanoid" id="C4JLE9"/>